<name>A0A1J5PT25_9ZZZZ</name>
<feature type="region of interest" description="Disordered" evidence="1">
    <location>
        <begin position="1"/>
        <end position="67"/>
    </location>
</feature>
<organism evidence="2">
    <name type="scientific">mine drainage metagenome</name>
    <dbReference type="NCBI Taxonomy" id="410659"/>
    <lineage>
        <taxon>unclassified sequences</taxon>
        <taxon>metagenomes</taxon>
        <taxon>ecological metagenomes</taxon>
    </lineage>
</organism>
<feature type="compositionally biased region" description="Basic and acidic residues" evidence="1">
    <location>
        <begin position="81"/>
        <end position="100"/>
    </location>
</feature>
<accession>A0A1J5PT25</accession>
<dbReference type="AlphaFoldDB" id="A0A1J5PT25"/>
<proteinExistence type="predicted"/>
<reference evidence="2" key="1">
    <citation type="submission" date="2016-10" db="EMBL/GenBank/DDBJ databases">
        <title>Sequence of Gallionella enrichment culture.</title>
        <authorList>
            <person name="Poehlein A."/>
            <person name="Muehling M."/>
            <person name="Daniel R."/>
        </authorList>
    </citation>
    <scope>NUCLEOTIDE SEQUENCE</scope>
</reference>
<sequence>MEHQHQGRDQAGQHKLPQGRDQRGEGAAKATGAAGDGGLGGDHQFGQQQQAEHANREADRLGGLIGREDREEHVRLWEVVRRGHEEGGEDRRDNEGEPQKGGDVGQDALQEDIAAPRFQAGGGEQARMLQVALTPAAVALGEVDDVFRAFLVRAFKVGIEADKPACAGQQGGLDIIVAEDVAAEGRLSRQRGQPAGGGKGLHAHDCIVAPERAGATGHQGVAAREDGREEAGRELLAAAKAGRGADHLGQRLQQAHGGLCLHPAHHLDDGGAFHQAVSVKDQCKVVGGAGAGKEVLDVAGLFAGVGDAAAVKDAPLGVAIRDEMGEPVTLCRRDVFVAGVGQDGEVKGVGLAQSL</sequence>
<evidence type="ECO:0000256" key="1">
    <source>
        <dbReference type="SAM" id="MobiDB-lite"/>
    </source>
</evidence>
<feature type="compositionally biased region" description="Gly residues" evidence="1">
    <location>
        <begin position="34"/>
        <end position="43"/>
    </location>
</feature>
<protein>
    <submittedName>
        <fullName evidence="2">Uncharacterized protein</fullName>
    </submittedName>
</protein>
<gene>
    <name evidence="2" type="ORF">GALL_499810</name>
</gene>
<feature type="compositionally biased region" description="Basic and acidic residues" evidence="1">
    <location>
        <begin position="1"/>
        <end position="26"/>
    </location>
</feature>
<comment type="caution">
    <text evidence="2">The sequence shown here is derived from an EMBL/GenBank/DDBJ whole genome shotgun (WGS) entry which is preliminary data.</text>
</comment>
<evidence type="ECO:0000313" key="2">
    <source>
        <dbReference type="EMBL" id="OIQ68427.1"/>
    </source>
</evidence>
<feature type="region of interest" description="Disordered" evidence="1">
    <location>
        <begin position="81"/>
        <end position="105"/>
    </location>
</feature>
<feature type="compositionally biased region" description="Basic and acidic residues" evidence="1">
    <location>
        <begin position="53"/>
        <end position="67"/>
    </location>
</feature>
<dbReference type="EMBL" id="MLJW01005316">
    <property type="protein sequence ID" value="OIQ68427.1"/>
    <property type="molecule type" value="Genomic_DNA"/>
</dbReference>